<dbReference type="CDD" id="cd18547">
    <property type="entry name" value="ABC_6TM_Tm288_like"/>
    <property type="match status" value="1"/>
</dbReference>
<protein>
    <submittedName>
        <fullName evidence="12">ATP-binding cassette, subfamily B</fullName>
    </submittedName>
</protein>
<feature type="transmembrane region" description="Helical" evidence="9">
    <location>
        <begin position="69"/>
        <end position="94"/>
    </location>
</feature>
<dbReference type="Pfam" id="PF00005">
    <property type="entry name" value="ABC_tran"/>
    <property type="match status" value="1"/>
</dbReference>
<gene>
    <name evidence="12" type="ORF">SAMN02910429_00274</name>
</gene>
<evidence type="ECO:0000256" key="7">
    <source>
        <dbReference type="ARBA" id="ARBA00022989"/>
    </source>
</evidence>
<dbReference type="PANTHER" id="PTHR43394:SF1">
    <property type="entry name" value="ATP-BINDING CASSETTE SUB-FAMILY B MEMBER 10, MITOCHONDRIAL"/>
    <property type="match status" value="1"/>
</dbReference>
<dbReference type="GO" id="GO:0015421">
    <property type="term" value="F:ABC-type oligopeptide transporter activity"/>
    <property type="evidence" value="ECO:0007669"/>
    <property type="project" value="TreeGrafter"/>
</dbReference>
<evidence type="ECO:0000256" key="1">
    <source>
        <dbReference type="ARBA" id="ARBA00004651"/>
    </source>
</evidence>
<dbReference type="AlphaFoldDB" id="A0A1H9PR31"/>
<organism evidence="12 13">
    <name type="scientific">Lachnobacterium bovis</name>
    <dbReference type="NCBI Taxonomy" id="140626"/>
    <lineage>
        <taxon>Bacteria</taxon>
        <taxon>Bacillati</taxon>
        <taxon>Bacillota</taxon>
        <taxon>Clostridia</taxon>
        <taxon>Lachnospirales</taxon>
        <taxon>Lachnospiraceae</taxon>
        <taxon>Lachnobacterium</taxon>
    </lineage>
</organism>
<keyword evidence="7 9" id="KW-1133">Transmembrane helix</keyword>
<evidence type="ECO:0000313" key="12">
    <source>
        <dbReference type="EMBL" id="SER50796.1"/>
    </source>
</evidence>
<dbReference type="GO" id="GO:0016887">
    <property type="term" value="F:ATP hydrolysis activity"/>
    <property type="evidence" value="ECO:0007669"/>
    <property type="project" value="InterPro"/>
</dbReference>
<evidence type="ECO:0000259" key="10">
    <source>
        <dbReference type="PROSITE" id="PS50893"/>
    </source>
</evidence>
<name>A0A1H9PR31_9FIRM</name>
<feature type="domain" description="ABC transporter" evidence="10">
    <location>
        <begin position="346"/>
        <end position="579"/>
    </location>
</feature>
<dbReference type="InterPro" id="IPR003593">
    <property type="entry name" value="AAA+_ATPase"/>
</dbReference>
<dbReference type="RefSeq" id="WP_022748573.1">
    <property type="nucleotide sequence ID" value="NZ_FOGW01000005.1"/>
</dbReference>
<dbReference type="FunFam" id="3.40.50.300:FF:000287">
    <property type="entry name" value="Multidrug ABC transporter ATP-binding protein"/>
    <property type="match status" value="1"/>
</dbReference>
<dbReference type="GO" id="GO:0005524">
    <property type="term" value="F:ATP binding"/>
    <property type="evidence" value="ECO:0007669"/>
    <property type="project" value="UniProtKB-KW"/>
</dbReference>
<feature type="transmembrane region" description="Helical" evidence="9">
    <location>
        <begin position="280"/>
        <end position="297"/>
    </location>
</feature>
<evidence type="ECO:0000256" key="9">
    <source>
        <dbReference type="SAM" id="Phobius"/>
    </source>
</evidence>
<dbReference type="PANTHER" id="PTHR43394">
    <property type="entry name" value="ATP-DEPENDENT PERMEASE MDL1, MITOCHONDRIAL"/>
    <property type="match status" value="1"/>
</dbReference>
<dbReference type="InterPro" id="IPR011527">
    <property type="entry name" value="ABC1_TM_dom"/>
</dbReference>
<dbReference type="InterPro" id="IPR027417">
    <property type="entry name" value="P-loop_NTPase"/>
</dbReference>
<keyword evidence="4 9" id="KW-0812">Transmembrane</keyword>
<dbReference type="Gene3D" id="1.20.1560.10">
    <property type="entry name" value="ABC transporter type 1, transmembrane domain"/>
    <property type="match status" value="1"/>
</dbReference>
<keyword evidence="3" id="KW-1003">Cell membrane</keyword>
<keyword evidence="6 12" id="KW-0067">ATP-binding</keyword>
<evidence type="ECO:0000256" key="8">
    <source>
        <dbReference type="ARBA" id="ARBA00023136"/>
    </source>
</evidence>
<evidence type="ECO:0000313" key="13">
    <source>
        <dbReference type="Proteomes" id="UP000182471"/>
    </source>
</evidence>
<dbReference type="PROSITE" id="PS50893">
    <property type="entry name" value="ABC_TRANSPORTER_2"/>
    <property type="match status" value="1"/>
</dbReference>
<dbReference type="CDD" id="cd03254">
    <property type="entry name" value="ABCC_Glucan_exporter_like"/>
    <property type="match status" value="1"/>
</dbReference>
<dbReference type="Proteomes" id="UP000182471">
    <property type="component" value="Unassembled WGS sequence"/>
</dbReference>
<feature type="domain" description="ABC transmembrane type-1" evidence="11">
    <location>
        <begin position="25"/>
        <end position="312"/>
    </location>
</feature>
<evidence type="ECO:0000256" key="5">
    <source>
        <dbReference type="ARBA" id="ARBA00022741"/>
    </source>
</evidence>
<feature type="transmembrane region" description="Helical" evidence="9">
    <location>
        <begin position="168"/>
        <end position="187"/>
    </location>
</feature>
<dbReference type="InterPro" id="IPR017871">
    <property type="entry name" value="ABC_transporter-like_CS"/>
</dbReference>
<feature type="transmembrane region" description="Helical" evidence="9">
    <location>
        <begin position="20"/>
        <end position="40"/>
    </location>
</feature>
<keyword evidence="5" id="KW-0547">Nucleotide-binding</keyword>
<dbReference type="InterPro" id="IPR039421">
    <property type="entry name" value="Type_1_exporter"/>
</dbReference>
<dbReference type="PROSITE" id="PS00211">
    <property type="entry name" value="ABC_TRANSPORTER_1"/>
    <property type="match status" value="1"/>
</dbReference>
<dbReference type="GO" id="GO:0005886">
    <property type="term" value="C:plasma membrane"/>
    <property type="evidence" value="ECO:0007669"/>
    <property type="project" value="UniProtKB-SubCell"/>
</dbReference>
<dbReference type="InterPro" id="IPR036640">
    <property type="entry name" value="ABC1_TM_sf"/>
</dbReference>
<reference evidence="13" key="1">
    <citation type="submission" date="2016-10" db="EMBL/GenBank/DDBJ databases">
        <authorList>
            <person name="Varghese N."/>
            <person name="Submissions S."/>
        </authorList>
    </citation>
    <scope>NUCLEOTIDE SEQUENCE [LARGE SCALE GENOMIC DNA]</scope>
    <source>
        <strain evidence="13">S1b</strain>
    </source>
</reference>
<proteinExistence type="predicted"/>
<keyword evidence="8 9" id="KW-0472">Membrane</keyword>
<feature type="transmembrane region" description="Helical" evidence="9">
    <location>
        <begin position="252"/>
        <end position="274"/>
    </location>
</feature>
<evidence type="ECO:0000256" key="6">
    <source>
        <dbReference type="ARBA" id="ARBA00022840"/>
    </source>
</evidence>
<dbReference type="PROSITE" id="PS50929">
    <property type="entry name" value="ABC_TM1F"/>
    <property type="match status" value="1"/>
</dbReference>
<dbReference type="OrthoDB" id="9762778at2"/>
<dbReference type="Gene3D" id="3.40.50.300">
    <property type="entry name" value="P-loop containing nucleotide triphosphate hydrolases"/>
    <property type="match status" value="1"/>
</dbReference>
<comment type="subcellular location">
    <subcellularLocation>
        <location evidence="1">Cell membrane</location>
        <topology evidence="1">Multi-pass membrane protein</topology>
    </subcellularLocation>
</comment>
<evidence type="ECO:0000259" key="11">
    <source>
        <dbReference type="PROSITE" id="PS50929"/>
    </source>
</evidence>
<dbReference type="FunFam" id="1.20.1560.10:FF:000011">
    <property type="entry name" value="Multidrug ABC transporter ATP-binding protein"/>
    <property type="match status" value="1"/>
</dbReference>
<dbReference type="EMBL" id="FOGW01000005">
    <property type="protein sequence ID" value="SER50796.1"/>
    <property type="molecule type" value="Genomic_DNA"/>
</dbReference>
<sequence>MEEFNFGDSMKKLIRYCRKYYFPIVVAFMLSIFGTTFNIIGPDRLKEVTNKIAEGIVTNAMDVDGILKIVTILTILYVLGFLFNTSQGIIMATCTQKITNKMRKDISYKINKIPLKYFDQTTVGDTLSRVTNDVDTIGQSLNQSIGTLVSGITMFFGSLFMMTKTNWIMTLSGVVATIIGFIVMILITKKSQKYFGQQQEELGHLNGLIEETYTGHNVIVAYNDAHKEITKFNEINENLYSSAWKSQFLSGLMMPLMTFIGNLGYVAVCVTGAILVEKDMTEIGTIVAFMMYIRLFTQPLAQMAQAITSLQATAAASGRVFKFLREDELEDESHKTDVVEDVKGHIEFNHVSFGYTDDKIIINDFNLEVKPGEKVAIVGPTGAGKSTLVNLLMRFYETNSGTIKIDGKNIKDLKREQVHSMFGMVLQDTWLFEGTIKDNIRYNLSHVSDEQIIKASKAVGLDKFVRALPNAYDTVLDDKTTLSAGQKQLITIARAYVLNAPMLILDEATSSVDTRTELIIQKAMDKLAEGRTCFVIAHRLSTIKNANTILVLKNGSIIEHGNHEQLLELGGFYADLYNSQFEIV</sequence>
<dbReference type="SUPFAM" id="SSF90123">
    <property type="entry name" value="ABC transporter transmembrane region"/>
    <property type="match status" value="1"/>
</dbReference>
<accession>A0A1H9PR31</accession>
<keyword evidence="2" id="KW-0813">Transport</keyword>
<evidence type="ECO:0000256" key="4">
    <source>
        <dbReference type="ARBA" id="ARBA00022692"/>
    </source>
</evidence>
<dbReference type="SMART" id="SM00382">
    <property type="entry name" value="AAA"/>
    <property type="match status" value="1"/>
</dbReference>
<evidence type="ECO:0000256" key="3">
    <source>
        <dbReference type="ARBA" id="ARBA00022475"/>
    </source>
</evidence>
<dbReference type="SUPFAM" id="SSF52540">
    <property type="entry name" value="P-loop containing nucleoside triphosphate hydrolases"/>
    <property type="match status" value="1"/>
</dbReference>
<evidence type="ECO:0000256" key="2">
    <source>
        <dbReference type="ARBA" id="ARBA00022448"/>
    </source>
</evidence>
<keyword evidence="13" id="KW-1185">Reference proteome</keyword>
<dbReference type="Pfam" id="PF00664">
    <property type="entry name" value="ABC_membrane"/>
    <property type="match status" value="1"/>
</dbReference>
<dbReference type="InterPro" id="IPR003439">
    <property type="entry name" value="ABC_transporter-like_ATP-bd"/>
</dbReference>